<dbReference type="InterPro" id="IPR029063">
    <property type="entry name" value="SAM-dependent_MTases_sf"/>
</dbReference>
<name>A0A3B1CDP8_9ZZZZ</name>
<dbReference type="CDD" id="cd02440">
    <property type="entry name" value="AdoMet_MTases"/>
    <property type="match status" value="1"/>
</dbReference>
<dbReference type="PANTHER" id="PTHR43591">
    <property type="entry name" value="METHYLTRANSFERASE"/>
    <property type="match status" value="1"/>
</dbReference>
<evidence type="ECO:0000259" key="1">
    <source>
        <dbReference type="Pfam" id="PF08241"/>
    </source>
</evidence>
<dbReference type="Pfam" id="PF08241">
    <property type="entry name" value="Methyltransf_11"/>
    <property type="match status" value="1"/>
</dbReference>
<gene>
    <name evidence="2" type="ORF">MNBD_NITROSPINAE03-1342</name>
</gene>
<dbReference type="GO" id="GO:0008757">
    <property type="term" value="F:S-adenosylmethionine-dependent methyltransferase activity"/>
    <property type="evidence" value="ECO:0007669"/>
    <property type="project" value="InterPro"/>
</dbReference>
<dbReference type="SUPFAM" id="SSF53335">
    <property type="entry name" value="S-adenosyl-L-methionine-dependent methyltransferases"/>
    <property type="match status" value="1"/>
</dbReference>
<evidence type="ECO:0000313" key="2">
    <source>
        <dbReference type="EMBL" id="VAX22058.1"/>
    </source>
</evidence>
<sequence length="216" mass="24179">MTFKLRLLLLLYTNPSRLFDKIHNTAWCVEMFNDWIDHLKISSGKSVIDVGCGPGGLTRNLLSRGVDAVGMDKSERMLKVARKNAGEDSGACFINGDVYNMDFEDGRFDFALSASLINIVNDPLKAAVEMKRIVKTDGRVCFLAPGEMMTRKAANRYAMDKRSPKLDRELLELWADKAPSMQEQRLRSLADEAGLNDIKVSMLLDGMVVTLSGRKR</sequence>
<dbReference type="InterPro" id="IPR013216">
    <property type="entry name" value="Methyltransf_11"/>
</dbReference>
<dbReference type="Gene3D" id="3.40.50.150">
    <property type="entry name" value="Vaccinia Virus protein VP39"/>
    <property type="match status" value="1"/>
</dbReference>
<reference evidence="2" key="1">
    <citation type="submission" date="2018-06" db="EMBL/GenBank/DDBJ databases">
        <authorList>
            <person name="Zhirakovskaya E."/>
        </authorList>
    </citation>
    <scope>NUCLEOTIDE SEQUENCE</scope>
</reference>
<accession>A0A3B1CDP8</accession>
<proteinExistence type="predicted"/>
<organism evidence="2">
    <name type="scientific">hydrothermal vent metagenome</name>
    <dbReference type="NCBI Taxonomy" id="652676"/>
    <lineage>
        <taxon>unclassified sequences</taxon>
        <taxon>metagenomes</taxon>
        <taxon>ecological metagenomes</taxon>
    </lineage>
</organism>
<protein>
    <recommendedName>
        <fullName evidence="1">Methyltransferase type 11 domain-containing protein</fullName>
    </recommendedName>
</protein>
<dbReference type="EMBL" id="UOGB01000226">
    <property type="protein sequence ID" value="VAX22058.1"/>
    <property type="molecule type" value="Genomic_DNA"/>
</dbReference>
<dbReference type="AlphaFoldDB" id="A0A3B1CDP8"/>
<feature type="domain" description="Methyltransferase type 11" evidence="1">
    <location>
        <begin position="48"/>
        <end position="142"/>
    </location>
</feature>